<name>A0A078AXF9_STYLE</name>
<reference evidence="2 3" key="1">
    <citation type="submission" date="2014-06" db="EMBL/GenBank/DDBJ databases">
        <authorList>
            <person name="Swart Estienne"/>
        </authorList>
    </citation>
    <scope>NUCLEOTIDE SEQUENCE [LARGE SCALE GENOMIC DNA]</scope>
    <source>
        <strain evidence="2 3">130c</strain>
    </source>
</reference>
<proteinExistence type="predicted"/>
<gene>
    <name evidence="2" type="primary">Contig10736.g11486</name>
    <name evidence="2" type="ORF">STYLEM_15002</name>
</gene>
<sequence length="579" mass="67493">MNKRGQGQGNAGGGGRFNKGGNNKGSTQQQYKEDGYYDSYGFYIIKNGSYYDPQGRFFDVDGYDETGGYYQGSKYIPGNLPPKSTNSNYDVKNSKQKDFVSNSNSNSAVSSTVTQVQSSQKSQNISNQTEKKEDSKVVSSSDKGSQNSSEQKASKDKQEKQLVKTISDEFNEDIDQLKSKVKSLALATNEDVEIQTLEGARIRDICPSSKWCKDQMCIRYHPAWMQRYCFGFLNSDCRSTRCQQEHKHWNDLVRLIKQNETYDIFTKSPFKKVEMFRIIGSQSRGGYQGPRKDYDYYRQFYEPPKAQVKLEKTEYSILFESQEKQTNSKNNSPKKSSQRNSDVSEPAMSKRNSKEIKTNTPLNNEQKQSEQEFQPAKVEVDVKKIMEAQEFKPTKKTSQPFAPQFNQTTFTEFQPNTSFQQADANAFNYQPQFQQDYQQMVPPEQYDQWDYNQTDEYGYQQDYTQSQQYTQNYDPITIGGEFIPQTGIQQQYPVQQTPIYQYDQFQPQQQPMYGQSSTPFIPQKKAFVPDYNQYNQFQQQQMEQPIQYQEDYKQQEYDYSQTNTFQNYQNSGTFVPRRY</sequence>
<feature type="compositionally biased region" description="Gly residues" evidence="1">
    <location>
        <begin position="1"/>
        <end position="18"/>
    </location>
</feature>
<evidence type="ECO:0000313" key="3">
    <source>
        <dbReference type="Proteomes" id="UP000039865"/>
    </source>
</evidence>
<evidence type="ECO:0000313" key="2">
    <source>
        <dbReference type="EMBL" id="CDW85912.1"/>
    </source>
</evidence>
<keyword evidence="3" id="KW-1185">Reference proteome</keyword>
<feature type="region of interest" description="Disordered" evidence="1">
    <location>
        <begin position="321"/>
        <end position="375"/>
    </location>
</feature>
<dbReference type="AlphaFoldDB" id="A0A078AXF9"/>
<organism evidence="2 3">
    <name type="scientific">Stylonychia lemnae</name>
    <name type="common">Ciliate</name>
    <dbReference type="NCBI Taxonomy" id="5949"/>
    <lineage>
        <taxon>Eukaryota</taxon>
        <taxon>Sar</taxon>
        <taxon>Alveolata</taxon>
        <taxon>Ciliophora</taxon>
        <taxon>Intramacronucleata</taxon>
        <taxon>Spirotrichea</taxon>
        <taxon>Stichotrichia</taxon>
        <taxon>Sporadotrichida</taxon>
        <taxon>Oxytrichidae</taxon>
        <taxon>Stylonychinae</taxon>
        <taxon>Stylonychia</taxon>
    </lineage>
</organism>
<feature type="compositionally biased region" description="Low complexity" evidence="1">
    <location>
        <begin position="324"/>
        <end position="341"/>
    </location>
</feature>
<dbReference type="InParanoid" id="A0A078AXF9"/>
<feature type="region of interest" description="Disordered" evidence="1">
    <location>
        <begin position="1"/>
        <end position="32"/>
    </location>
</feature>
<dbReference type="EMBL" id="CCKQ01014162">
    <property type="protein sequence ID" value="CDW85912.1"/>
    <property type="molecule type" value="Genomic_DNA"/>
</dbReference>
<feature type="compositionally biased region" description="Low complexity" evidence="1">
    <location>
        <begin position="100"/>
        <end position="128"/>
    </location>
</feature>
<protein>
    <submittedName>
        <fullName evidence="2">Uncharacterized protein</fullName>
    </submittedName>
</protein>
<evidence type="ECO:0000256" key="1">
    <source>
        <dbReference type="SAM" id="MobiDB-lite"/>
    </source>
</evidence>
<accession>A0A078AXF9</accession>
<dbReference type="Proteomes" id="UP000039865">
    <property type="component" value="Unassembled WGS sequence"/>
</dbReference>
<feature type="region of interest" description="Disordered" evidence="1">
    <location>
        <begin position="97"/>
        <end position="160"/>
    </location>
</feature>